<reference evidence="7 8" key="1">
    <citation type="submission" date="2016-10" db="EMBL/GenBank/DDBJ databases">
        <authorList>
            <person name="de Groot N.N."/>
        </authorList>
    </citation>
    <scope>NUCLEOTIDE SEQUENCE [LARGE SCALE GENOMIC DNA]</scope>
    <source>
        <strain evidence="7 8">DSM 43357</strain>
    </source>
</reference>
<evidence type="ECO:0000256" key="2">
    <source>
        <dbReference type="ARBA" id="ARBA00023015"/>
    </source>
</evidence>
<evidence type="ECO:0000313" key="8">
    <source>
        <dbReference type="Proteomes" id="UP000198953"/>
    </source>
</evidence>
<dbReference type="STRING" id="46177.SAMN05660976_00943"/>
<dbReference type="SUPFAM" id="SSF46689">
    <property type="entry name" value="Homeodomain-like"/>
    <property type="match status" value="1"/>
</dbReference>
<evidence type="ECO:0000256" key="4">
    <source>
        <dbReference type="ARBA" id="ARBA00023163"/>
    </source>
</evidence>
<gene>
    <name evidence="7" type="ORF">SAMN05660976_00943</name>
</gene>
<feature type="domain" description="HTH tetR-type" evidence="6">
    <location>
        <begin position="5"/>
        <end position="65"/>
    </location>
</feature>
<keyword evidence="4" id="KW-0804">Transcription</keyword>
<evidence type="ECO:0000259" key="6">
    <source>
        <dbReference type="PROSITE" id="PS50977"/>
    </source>
</evidence>
<keyword evidence="3 5" id="KW-0238">DNA-binding</keyword>
<name>A0A1H7IVT2_9ACTN</name>
<dbReference type="InterPro" id="IPR039538">
    <property type="entry name" value="BetI_C"/>
</dbReference>
<feature type="DNA-binding region" description="H-T-H motif" evidence="5">
    <location>
        <begin position="28"/>
        <end position="47"/>
    </location>
</feature>
<evidence type="ECO:0000256" key="1">
    <source>
        <dbReference type="ARBA" id="ARBA00022491"/>
    </source>
</evidence>
<dbReference type="PANTHER" id="PTHR47506">
    <property type="entry name" value="TRANSCRIPTIONAL REGULATORY PROTEIN"/>
    <property type="match status" value="1"/>
</dbReference>
<accession>A0A1H7IVT2</accession>
<keyword evidence="1" id="KW-0678">Repressor</keyword>
<dbReference type="InterPro" id="IPR036271">
    <property type="entry name" value="Tet_transcr_reg_TetR-rel_C_sf"/>
</dbReference>
<evidence type="ECO:0000256" key="3">
    <source>
        <dbReference type="ARBA" id="ARBA00023125"/>
    </source>
</evidence>
<dbReference type="AlphaFoldDB" id="A0A1H7IVT2"/>
<dbReference type="GO" id="GO:0003677">
    <property type="term" value="F:DNA binding"/>
    <property type="evidence" value="ECO:0007669"/>
    <property type="project" value="UniProtKB-UniRule"/>
</dbReference>
<dbReference type="EMBL" id="FOBF01000002">
    <property type="protein sequence ID" value="SEK66354.1"/>
    <property type="molecule type" value="Genomic_DNA"/>
</dbReference>
<keyword evidence="8" id="KW-1185">Reference proteome</keyword>
<dbReference type="InterPro" id="IPR009057">
    <property type="entry name" value="Homeodomain-like_sf"/>
</dbReference>
<dbReference type="Pfam" id="PF00440">
    <property type="entry name" value="TetR_N"/>
    <property type="match status" value="1"/>
</dbReference>
<dbReference type="PROSITE" id="PS50977">
    <property type="entry name" value="HTH_TETR_2"/>
    <property type="match status" value="1"/>
</dbReference>
<evidence type="ECO:0000256" key="5">
    <source>
        <dbReference type="PROSITE-ProRule" id="PRU00335"/>
    </source>
</evidence>
<keyword evidence="2" id="KW-0805">Transcription regulation</keyword>
<dbReference type="PANTHER" id="PTHR47506:SF6">
    <property type="entry name" value="HTH-TYPE TRANSCRIPTIONAL REPRESSOR NEMR"/>
    <property type="match status" value="1"/>
</dbReference>
<dbReference type="SUPFAM" id="SSF48498">
    <property type="entry name" value="Tetracyclin repressor-like, C-terminal domain"/>
    <property type="match status" value="1"/>
</dbReference>
<dbReference type="Gene3D" id="1.10.357.10">
    <property type="entry name" value="Tetracycline Repressor, domain 2"/>
    <property type="match status" value="1"/>
</dbReference>
<organism evidence="7 8">
    <name type="scientific">Nonomuraea pusilla</name>
    <dbReference type="NCBI Taxonomy" id="46177"/>
    <lineage>
        <taxon>Bacteria</taxon>
        <taxon>Bacillati</taxon>
        <taxon>Actinomycetota</taxon>
        <taxon>Actinomycetes</taxon>
        <taxon>Streptosporangiales</taxon>
        <taxon>Streptosporangiaceae</taxon>
        <taxon>Nonomuraea</taxon>
    </lineage>
</organism>
<dbReference type="Proteomes" id="UP000198953">
    <property type="component" value="Unassembled WGS sequence"/>
</dbReference>
<protein>
    <submittedName>
        <fullName evidence="7">Transcriptional regulator, TetR family</fullName>
    </submittedName>
</protein>
<evidence type="ECO:0000313" key="7">
    <source>
        <dbReference type="EMBL" id="SEK66354.1"/>
    </source>
</evidence>
<sequence>MRGAGAVHVHGAEALLRIAGSKGLHAVTMRSVAAEAGFAVAVVQYYFESKEKLLLFALEHLARRIAARVQERVGGAGAGVSPLCVVEAVLTQAVPADEESRIFHLVYTAYAVLSVTDPALAAQPFLDAPNQMQVFVTDRLRAAQAAGEIAAGLDPESEAAGLLAMSAGLGTSVLLGQRSAGEAVRVLRYHLGRMAPSEGAGGCRRP</sequence>
<dbReference type="Pfam" id="PF13977">
    <property type="entry name" value="TetR_C_6"/>
    <property type="match status" value="1"/>
</dbReference>
<proteinExistence type="predicted"/>
<dbReference type="InterPro" id="IPR001647">
    <property type="entry name" value="HTH_TetR"/>
</dbReference>